<dbReference type="InterPro" id="IPR001650">
    <property type="entry name" value="Helicase_C-like"/>
</dbReference>
<accession>A0A1M6UE29</accession>
<dbReference type="Pfam" id="PF00271">
    <property type="entry name" value="Helicase_C"/>
    <property type="match status" value="1"/>
</dbReference>
<dbReference type="CDD" id="cd17922">
    <property type="entry name" value="DEXHc_LHR-like"/>
    <property type="match status" value="1"/>
</dbReference>
<keyword evidence="2" id="KW-0067">ATP-binding</keyword>
<dbReference type="PANTHER" id="PTHR47962:SF5">
    <property type="entry name" value="ATP-DEPENDENT HELICASE LHR-RELATED"/>
    <property type="match status" value="1"/>
</dbReference>
<dbReference type="SUPFAM" id="SSF52540">
    <property type="entry name" value="P-loop containing nucleoside triphosphate hydrolases"/>
    <property type="match status" value="1"/>
</dbReference>
<keyword evidence="6" id="KW-1185">Reference proteome</keyword>
<dbReference type="STRING" id="1121322.SAMN02745136_03047"/>
<evidence type="ECO:0000313" key="6">
    <source>
        <dbReference type="Proteomes" id="UP000184386"/>
    </source>
</evidence>
<reference evidence="5 6" key="1">
    <citation type="submission" date="2016-11" db="EMBL/GenBank/DDBJ databases">
        <authorList>
            <person name="Jaros S."/>
            <person name="Januszkiewicz K."/>
            <person name="Wedrychowicz H."/>
        </authorList>
    </citation>
    <scope>NUCLEOTIDE SEQUENCE [LARGE SCALE GENOMIC DNA]</scope>
    <source>
        <strain evidence="5 6">DSM 15929</strain>
    </source>
</reference>
<organism evidence="5 6">
    <name type="scientific">Anaerocolumna jejuensis DSM 15929</name>
    <dbReference type="NCBI Taxonomy" id="1121322"/>
    <lineage>
        <taxon>Bacteria</taxon>
        <taxon>Bacillati</taxon>
        <taxon>Bacillota</taxon>
        <taxon>Clostridia</taxon>
        <taxon>Lachnospirales</taxon>
        <taxon>Lachnospiraceae</taxon>
        <taxon>Anaerocolumna</taxon>
    </lineage>
</organism>
<dbReference type="PROSITE" id="PS51192">
    <property type="entry name" value="HELICASE_ATP_BIND_1"/>
    <property type="match status" value="1"/>
</dbReference>
<dbReference type="AlphaFoldDB" id="A0A1M6UE29"/>
<dbReference type="SMART" id="SM00487">
    <property type="entry name" value="DEXDc"/>
    <property type="match status" value="1"/>
</dbReference>
<proteinExistence type="predicted"/>
<keyword evidence="5" id="KW-0347">Helicase</keyword>
<gene>
    <name evidence="5" type="ORF">SAMN02745136_03047</name>
</gene>
<dbReference type="GO" id="GO:0003677">
    <property type="term" value="F:DNA binding"/>
    <property type="evidence" value="ECO:0007669"/>
    <property type="project" value="TreeGrafter"/>
</dbReference>
<dbReference type="RefSeq" id="WP_084124300.1">
    <property type="nucleotide sequence ID" value="NZ_FRAC01000015.1"/>
</dbReference>
<dbReference type="InterPro" id="IPR027417">
    <property type="entry name" value="P-loop_NTPase"/>
</dbReference>
<name>A0A1M6UE29_9FIRM</name>
<protein>
    <submittedName>
        <fullName evidence="5">ATP-dependent helicase Lhr and Lhr-like helicase</fullName>
    </submittedName>
</protein>
<dbReference type="OrthoDB" id="9774462at2"/>
<evidence type="ECO:0000259" key="3">
    <source>
        <dbReference type="PROSITE" id="PS51192"/>
    </source>
</evidence>
<dbReference type="PROSITE" id="PS51194">
    <property type="entry name" value="HELICASE_CTER"/>
    <property type="match status" value="1"/>
</dbReference>
<dbReference type="GO" id="GO:0016887">
    <property type="term" value="F:ATP hydrolysis activity"/>
    <property type="evidence" value="ECO:0007669"/>
    <property type="project" value="TreeGrafter"/>
</dbReference>
<keyword evidence="5" id="KW-0378">Hydrolase</keyword>
<feature type="domain" description="Helicase C-terminal" evidence="4">
    <location>
        <begin position="244"/>
        <end position="422"/>
    </location>
</feature>
<dbReference type="InterPro" id="IPR014001">
    <property type="entry name" value="Helicase_ATP-bd"/>
</dbReference>
<evidence type="ECO:0000313" key="5">
    <source>
        <dbReference type="EMBL" id="SHK67436.1"/>
    </source>
</evidence>
<dbReference type="Proteomes" id="UP000184386">
    <property type="component" value="Unassembled WGS sequence"/>
</dbReference>
<dbReference type="InterPro" id="IPR052511">
    <property type="entry name" value="ATP-dep_Helicase"/>
</dbReference>
<dbReference type="PANTHER" id="PTHR47962">
    <property type="entry name" value="ATP-DEPENDENT HELICASE LHR-RELATED-RELATED"/>
    <property type="match status" value="1"/>
</dbReference>
<feature type="domain" description="Helicase ATP-binding" evidence="3">
    <location>
        <begin position="50"/>
        <end position="229"/>
    </location>
</feature>
<evidence type="ECO:0000256" key="1">
    <source>
        <dbReference type="ARBA" id="ARBA00022741"/>
    </source>
</evidence>
<dbReference type="GO" id="GO:0005524">
    <property type="term" value="F:ATP binding"/>
    <property type="evidence" value="ECO:0007669"/>
    <property type="project" value="UniProtKB-KW"/>
</dbReference>
<evidence type="ECO:0000256" key="2">
    <source>
        <dbReference type="ARBA" id="ARBA00022840"/>
    </source>
</evidence>
<dbReference type="GO" id="GO:0004386">
    <property type="term" value="F:helicase activity"/>
    <property type="evidence" value="ECO:0007669"/>
    <property type="project" value="UniProtKB-KW"/>
</dbReference>
<dbReference type="Gene3D" id="3.40.50.300">
    <property type="entry name" value="P-loop containing nucleotide triphosphate hydrolases"/>
    <property type="match status" value="2"/>
</dbReference>
<sequence length="755" mass="85092">MLHIADFALFAMRKEGMEMSEFDRLAPYIQEYIYAHRWEELKGIQVASCKAVFDTDCNVLLSSGTASGKTEAAFLPALTQIYETPSSSVAILYISPLKSLINDQFYRLKDLLSEAGIPVTRWHGDVAADKKKKLLKNPSGVLQITPESLESMLLNRREELQILFKELRFVIIDEVHYFMGNSRGIQLLSNLERISRLIGINPRRIGLSATLGNPSLAEQWLNCGTNRQCVTPETGSSGKRLSLAVEYFKEKVQEDSKVPALNFDFYKAVYRQTLGKKCIIFSNSRSEVEMIIAFLKKIAAEKGTEDVYRVHHGNISAFYREATEKEMKESELPLVTGATVTLELGIDIGTLDRVVQIAAPFTVSSFVQRLGRCGRMGGPAVMYFALCEKQVSDNAHVMKAIDWELLRCIAIIELYVKERWIEENRIPLFPAGLLYHQTMSHIAGEGEVSVPGLAQYILTLSPFCKVSKEDYKILLRHLIKTDQLMYSERGGLMLGGAGERIINHFAFLSVFETTREYSVKYKSREIGTVMMPYPIGCKFNLAGTAWLVIDTDEKSGTIFVEKSSGIAKTPFVGPDGIDIDIRVVKKMKEIMETGEKYPYLTGDAQEKLEEIRNLSKASGILKYTIMATEVNSLYEIYPWLGTKQLRALSLLLEDKGYANRQNSPYSLEVIYPDGDEESLLKLLKRISEEPVDMCGIKPEGEISVSGKYNRYLPPELLMKEFLTDYVDAEGMKRELKQEFACHEKIAEAEAGNCLS</sequence>
<dbReference type="InterPro" id="IPR011545">
    <property type="entry name" value="DEAD/DEAH_box_helicase_dom"/>
</dbReference>
<evidence type="ECO:0000259" key="4">
    <source>
        <dbReference type="PROSITE" id="PS51194"/>
    </source>
</evidence>
<dbReference type="EMBL" id="FRAC01000015">
    <property type="protein sequence ID" value="SHK67436.1"/>
    <property type="molecule type" value="Genomic_DNA"/>
</dbReference>
<keyword evidence="1" id="KW-0547">Nucleotide-binding</keyword>
<dbReference type="Pfam" id="PF00270">
    <property type="entry name" value="DEAD"/>
    <property type="match status" value="1"/>
</dbReference>
<dbReference type="SMART" id="SM00490">
    <property type="entry name" value="HELICc"/>
    <property type="match status" value="1"/>
</dbReference>